<dbReference type="InterPro" id="IPR003018">
    <property type="entry name" value="GAF"/>
</dbReference>
<dbReference type="InterPro" id="IPR003607">
    <property type="entry name" value="HD/PDEase_dom"/>
</dbReference>
<dbReference type="PROSITE" id="PS51832">
    <property type="entry name" value="HD_GYP"/>
    <property type="match status" value="1"/>
</dbReference>
<dbReference type="EMBL" id="PCVY01000043">
    <property type="protein sequence ID" value="PIQ86486.1"/>
    <property type="molecule type" value="Genomic_DNA"/>
</dbReference>
<sequence length="424" mass="48760">MTSQAYQEALWNAARTMVRVKNPRRLLKMITRFVVREVGLTHTSILVHDPTYNRYIFVDSKGNFKIPTSLVRLDHDHPLIDWFSRRNSKLRPKDDFLGYADLEQWINHANRDGVNGEYMSRLKRLREAMDTLKASICVPGSFKGELLGVLVLGEKINKQAFTDEEISFFQTLANDASMTIKTARLREDLLERNLELELKQKELKEKLHEIESLRFKEQMTYYQIVSSLAREVYAKDPYTSGHLAHVERLGLMTAEELGYDLQNQRRKDILTASLHLHDVGKIGIPDAILKKPGPLTDDEWKIMRQHPVKGAKILEPLTEFKEVAQIVLYHHERYDGKGYPSGLKGEEIPIESRIISVVDAYHAIVSTRCYRKGRSVEVAINELQKGADTQFDAKVVEAFVRALQNEEAKKKKVQLKAASVQLKH</sequence>
<dbReference type="SMART" id="SM00065">
    <property type="entry name" value="GAF"/>
    <property type="match status" value="1"/>
</dbReference>
<evidence type="ECO:0000256" key="1">
    <source>
        <dbReference type="SAM" id="Coils"/>
    </source>
</evidence>
<dbReference type="Pfam" id="PF13487">
    <property type="entry name" value="HD_5"/>
    <property type="match status" value="1"/>
</dbReference>
<organism evidence="3 4">
    <name type="scientific">Candidatus Abzuiibacterium crystallinum</name>
    <dbReference type="NCBI Taxonomy" id="1974748"/>
    <lineage>
        <taxon>Bacteria</taxon>
        <taxon>Pseudomonadati</taxon>
        <taxon>Candidatus Omnitrophota</taxon>
        <taxon>Candidatus Abzuiibacterium</taxon>
    </lineage>
</organism>
<dbReference type="Gene3D" id="3.30.450.40">
    <property type="match status" value="1"/>
</dbReference>
<protein>
    <recommendedName>
        <fullName evidence="2">HD-GYP domain-containing protein</fullName>
    </recommendedName>
</protein>
<dbReference type="SUPFAM" id="SSF55781">
    <property type="entry name" value="GAF domain-like"/>
    <property type="match status" value="1"/>
</dbReference>
<dbReference type="SUPFAM" id="SSF109604">
    <property type="entry name" value="HD-domain/PDEase-like"/>
    <property type="match status" value="1"/>
</dbReference>
<keyword evidence="1" id="KW-0175">Coiled coil</keyword>
<dbReference type="CDD" id="cd00077">
    <property type="entry name" value="HDc"/>
    <property type="match status" value="1"/>
</dbReference>
<gene>
    <name evidence="3" type="ORF">COV74_04735</name>
</gene>
<dbReference type="AlphaFoldDB" id="A0A2H0LQ59"/>
<dbReference type="SMART" id="SM00471">
    <property type="entry name" value="HDc"/>
    <property type="match status" value="1"/>
</dbReference>
<proteinExistence type="predicted"/>
<feature type="domain" description="HD-GYP" evidence="2">
    <location>
        <begin position="217"/>
        <end position="415"/>
    </location>
</feature>
<accession>A0A2H0LQ59</accession>
<dbReference type="Gene3D" id="1.10.3210.10">
    <property type="entry name" value="Hypothetical protein af1432"/>
    <property type="match status" value="1"/>
</dbReference>
<reference evidence="3 4" key="1">
    <citation type="submission" date="2017-09" db="EMBL/GenBank/DDBJ databases">
        <title>Depth-based differentiation of microbial function through sediment-hosted aquifers and enrichment of novel symbionts in the deep terrestrial subsurface.</title>
        <authorList>
            <person name="Probst A.J."/>
            <person name="Ladd B."/>
            <person name="Jarett J.K."/>
            <person name="Geller-Mcgrath D.E."/>
            <person name="Sieber C.M."/>
            <person name="Emerson J.B."/>
            <person name="Anantharaman K."/>
            <person name="Thomas B.C."/>
            <person name="Malmstrom R."/>
            <person name="Stieglmeier M."/>
            <person name="Klingl A."/>
            <person name="Woyke T."/>
            <person name="Ryan C.M."/>
            <person name="Banfield J.F."/>
        </authorList>
    </citation>
    <scope>NUCLEOTIDE SEQUENCE [LARGE SCALE GENOMIC DNA]</scope>
    <source>
        <strain evidence="3">CG11_big_fil_rev_8_21_14_0_20_45_26</strain>
    </source>
</reference>
<evidence type="ECO:0000313" key="3">
    <source>
        <dbReference type="EMBL" id="PIQ86486.1"/>
    </source>
</evidence>
<dbReference type="PANTHER" id="PTHR43155">
    <property type="entry name" value="CYCLIC DI-GMP PHOSPHODIESTERASE PA4108-RELATED"/>
    <property type="match status" value="1"/>
</dbReference>
<dbReference type="InterPro" id="IPR029016">
    <property type="entry name" value="GAF-like_dom_sf"/>
</dbReference>
<dbReference type="InterPro" id="IPR037522">
    <property type="entry name" value="HD_GYP_dom"/>
</dbReference>
<name>A0A2H0LQ59_9BACT</name>
<comment type="caution">
    <text evidence="3">The sequence shown here is derived from an EMBL/GenBank/DDBJ whole genome shotgun (WGS) entry which is preliminary data.</text>
</comment>
<feature type="coiled-coil region" evidence="1">
    <location>
        <begin position="396"/>
        <end position="423"/>
    </location>
</feature>
<dbReference type="PANTHER" id="PTHR43155:SF2">
    <property type="entry name" value="CYCLIC DI-GMP PHOSPHODIESTERASE PA4108"/>
    <property type="match status" value="1"/>
</dbReference>
<feature type="coiled-coil region" evidence="1">
    <location>
        <begin position="186"/>
        <end position="216"/>
    </location>
</feature>
<dbReference type="Proteomes" id="UP000230859">
    <property type="component" value="Unassembled WGS sequence"/>
</dbReference>
<evidence type="ECO:0000313" key="4">
    <source>
        <dbReference type="Proteomes" id="UP000230859"/>
    </source>
</evidence>
<dbReference type="Pfam" id="PF01590">
    <property type="entry name" value="GAF"/>
    <property type="match status" value="1"/>
</dbReference>
<evidence type="ECO:0000259" key="2">
    <source>
        <dbReference type="PROSITE" id="PS51832"/>
    </source>
</evidence>